<sequence>MSQDISYVRISAGETVPLRHSVLWPDQPVSYVLLPEDSSGFHYGVITINSKDVDDSNAEALHAPVAVISLFGEALPPVAATESAGLNPSLASSRSSATPTTARFRKFACDPSYQGRGIGTGLLQHTFAIAKEELQCSVVWCDARMETAGWYERRGMRKFGETFWKGDIEYVRMRIDI</sequence>
<keyword evidence="2" id="KW-1185">Reference proteome</keyword>
<gene>
    <name evidence="1" type="ORF">BDY19DRAFT_1057329</name>
</gene>
<evidence type="ECO:0000313" key="1">
    <source>
        <dbReference type="EMBL" id="KAI0088701.1"/>
    </source>
</evidence>
<name>A0ACB8U344_9APHY</name>
<evidence type="ECO:0000313" key="2">
    <source>
        <dbReference type="Proteomes" id="UP001055072"/>
    </source>
</evidence>
<protein>
    <submittedName>
        <fullName evidence="1">Uncharacterized protein</fullName>
    </submittedName>
</protein>
<dbReference type="EMBL" id="MU274913">
    <property type="protein sequence ID" value="KAI0088701.1"/>
    <property type="molecule type" value="Genomic_DNA"/>
</dbReference>
<proteinExistence type="predicted"/>
<comment type="caution">
    <text evidence="1">The sequence shown here is derived from an EMBL/GenBank/DDBJ whole genome shotgun (WGS) entry which is preliminary data.</text>
</comment>
<organism evidence="1 2">
    <name type="scientific">Irpex rosettiformis</name>
    <dbReference type="NCBI Taxonomy" id="378272"/>
    <lineage>
        <taxon>Eukaryota</taxon>
        <taxon>Fungi</taxon>
        <taxon>Dikarya</taxon>
        <taxon>Basidiomycota</taxon>
        <taxon>Agaricomycotina</taxon>
        <taxon>Agaricomycetes</taxon>
        <taxon>Polyporales</taxon>
        <taxon>Irpicaceae</taxon>
        <taxon>Irpex</taxon>
    </lineage>
</organism>
<dbReference type="Proteomes" id="UP001055072">
    <property type="component" value="Unassembled WGS sequence"/>
</dbReference>
<accession>A0ACB8U344</accession>
<reference evidence="1" key="1">
    <citation type="journal article" date="2021" name="Environ. Microbiol.">
        <title>Gene family expansions and transcriptome signatures uncover fungal adaptations to wood decay.</title>
        <authorList>
            <person name="Hage H."/>
            <person name="Miyauchi S."/>
            <person name="Viragh M."/>
            <person name="Drula E."/>
            <person name="Min B."/>
            <person name="Chaduli D."/>
            <person name="Navarro D."/>
            <person name="Favel A."/>
            <person name="Norest M."/>
            <person name="Lesage-Meessen L."/>
            <person name="Balint B."/>
            <person name="Merenyi Z."/>
            <person name="de Eugenio L."/>
            <person name="Morin E."/>
            <person name="Martinez A.T."/>
            <person name="Baldrian P."/>
            <person name="Stursova M."/>
            <person name="Martinez M.J."/>
            <person name="Novotny C."/>
            <person name="Magnuson J.K."/>
            <person name="Spatafora J.W."/>
            <person name="Maurice S."/>
            <person name="Pangilinan J."/>
            <person name="Andreopoulos W."/>
            <person name="LaButti K."/>
            <person name="Hundley H."/>
            <person name="Na H."/>
            <person name="Kuo A."/>
            <person name="Barry K."/>
            <person name="Lipzen A."/>
            <person name="Henrissat B."/>
            <person name="Riley R."/>
            <person name="Ahrendt S."/>
            <person name="Nagy L.G."/>
            <person name="Grigoriev I.V."/>
            <person name="Martin F."/>
            <person name="Rosso M.N."/>
        </authorList>
    </citation>
    <scope>NUCLEOTIDE SEQUENCE</scope>
    <source>
        <strain evidence="1">CBS 384.51</strain>
    </source>
</reference>